<organism evidence="1 2">
    <name type="scientific">Tegillarca granosa</name>
    <name type="common">Malaysian cockle</name>
    <name type="synonym">Anadara granosa</name>
    <dbReference type="NCBI Taxonomy" id="220873"/>
    <lineage>
        <taxon>Eukaryota</taxon>
        <taxon>Metazoa</taxon>
        <taxon>Spiralia</taxon>
        <taxon>Lophotrochozoa</taxon>
        <taxon>Mollusca</taxon>
        <taxon>Bivalvia</taxon>
        <taxon>Autobranchia</taxon>
        <taxon>Pteriomorphia</taxon>
        <taxon>Arcoida</taxon>
        <taxon>Arcoidea</taxon>
        <taxon>Arcidae</taxon>
        <taxon>Tegillarca</taxon>
    </lineage>
</organism>
<comment type="caution">
    <text evidence="1">The sequence shown here is derived from an EMBL/GenBank/DDBJ whole genome shotgun (WGS) entry which is preliminary data.</text>
</comment>
<evidence type="ECO:0000313" key="2">
    <source>
        <dbReference type="Proteomes" id="UP001217089"/>
    </source>
</evidence>
<reference evidence="1 2" key="1">
    <citation type="submission" date="2022-12" db="EMBL/GenBank/DDBJ databases">
        <title>Chromosome-level genome of Tegillarca granosa.</title>
        <authorList>
            <person name="Kim J."/>
        </authorList>
    </citation>
    <scope>NUCLEOTIDE SEQUENCE [LARGE SCALE GENOMIC DNA]</scope>
    <source>
        <strain evidence="1">Teg-2019</strain>
        <tissue evidence="1">Adductor muscle</tissue>
    </source>
</reference>
<gene>
    <name evidence="1" type="ORF">KUTeg_024560</name>
</gene>
<accession>A0ABQ9DY84</accession>
<dbReference type="Proteomes" id="UP001217089">
    <property type="component" value="Unassembled WGS sequence"/>
</dbReference>
<name>A0ABQ9DY84_TEGGR</name>
<sequence>MKSKKNINMQILNSFQQHVVHIHDKVVKGRDKDVSATVIGQNGQNVLKETDNDLLFKNSENCCYACIKEREDSSNIKHKKFSSKQSKGVINFTTKKGPPPLYNSKTLCFSDNSRSFGNDIHVSRFKSSKLHQNRRKLQTKINQPLKNISCNQNENYTSSEVCKPVGGNSSVLEEHYQQEMYRGTVSQDMIEESEPTNQMVDNKISRAVCIENDEISQRDKVVVKLELMDSENEEDFQRSNKWG</sequence>
<dbReference type="EMBL" id="JARBDR010000923">
    <property type="protein sequence ID" value="KAJ8298029.1"/>
    <property type="molecule type" value="Genomic_DNA"/>
</dbReference>
<keyword evidence="2" id="KW-1185">Reference proteome</keyword>
<proteinExistence type="predicted"/>
<evidence type="ECO:0000313" key="1">
    <source>
        <dbReference type="EMBL" id="KAJ8298029.1"/>
    </source>
</evidence>
<protein>
    <submittedName>
        <fullName evidence="1">Uncharacterized protein</fullName>
    </submittedName>
</protein>